<protein>
    <submittedName>
        <fullName evidence="2">Uncharacterized protein</fullName>
    </submittedName>
</protein>
<evidence type="ECO:0000313" key="3">
    <source>
        <dbReference type="Proteomes" id="UP001215280"/>
    </source>
</evidence>
<dbReference type="EMBL" id="JARJLG010000004">
    <property type="protein sequence ID" value="KAJ7781788.1"/>
    <property type="molecule type" value="Genomic_DNA"/>
</dbReference>
<reference evidence="2" key="1">
    <citation type="submission" date="2023-03" db="EMBL/GenBank/DDBJ databases">
        <title>Massive genome expansion in bonnet fungi (Mycena s.s.) driven by repeated elements and novel gene families across ecological guilds.</title>
        <authorList>
            <consortium name="Lawrence Berkeley National Laboratory"/>
            <person name="Harder C.B."/>
            <person name="Miyauchi S."/>
            <person name="Viragh M."/>
            <person name="Kuo A."/>
            <person name="Thoen E."/>
            <person name="Andreopoulos B."/>
            <person name="Lu D."/>
            <person name="Skrede I."/>
            <person name="Drula E."/>
            <person name="Henrissat B."/>
            <person name="Morin E."/>
            <person name="Kohler A."/>
            <person name="Barry K."/>
            <person name="LaButti K."/>
            <person name="Morin E."/>
            <person name="Salamov A."/>
            <person name="Lipzen A."/>
            <person name="Mereny Z."/>
            <person name="Hegedus B."/>
            <person name="Baldrian P."/>
            <person name="Stursova M."/>
            <person name="Weitz H."/>
            <person name="Taylor A."/>
            <person name="Grigoriev I.V."/>
            <person name="Nagy L.G."/>
            <person name="Martin F."/>
            <person name="Kauserud H."/>
        </authorList>
    </citation>
    <scope>NUCLEOTIDE SEQUENCE</scope>
    <source>
        <strain evidence="2">CBHHK188m</strain>
    </source>
</reference>
<proteinExistence type="predicted"/>
<comment type="caution">
    <text evidence="2">The sequence shown here is derived from an EMBL/GenBank/DDBJ whole genome shotgun (WGS) entry which is preliminary data.</text>
</comment>
<dbReference type="Proteomes" id="UP001215280">
    <property type="component" value="Unassembled WGS sequence"/>
</dbReference>
<accession>A0AAD7KB73</accession>
<gene>
    <name evidence="2" type="ORF">DFH07DRAFT_1055372</name>
</gene>
<feature type="region of interest" description="Disordered" evidence="1">
    <location>
        <begin position="72"/>
        <end position="93"/>
    </location>
</feature>
<organism evidence="2 3">
    <name type="scientific">Mycena maculata</name>
    <dbReference type="NCBI Taxonomy" id="230809"/>
    <lineage>
        <taxon>Eukaryota</taxon>
        <taxon>Fungi</taxon>
        <taxon>Dikarya</taxon>
        <taxon>Basidiomycota</taxon>
        <taxon>Agaricomycotina</taxon>
        <taxon>Agaricomycetes</taxon>
        <taxon>Agaricomycetidae</taxon>
        <taxon>Agaricales</taxon>
        <taxon>Marasmiineae</taxon>
        <taxon>Mycenaceae</taxon>
        <taxon>Mycena</taxon>
    </lineage>
</organism>
<sequence>MLSSLLLSRLYCYHFKTCKDDSIFHNHVISGFASQINVQVTSALIHLPNPHDAPAHLEVKHFRQRTTIIHHSRPYPRQRKRAGSSRSASGAGDDWIVSEDEELIDDYCF</sequence>
<evidence type="ECO:0000256" key="1">
    <source>
        <dbReference type="SAM" id="MobiDB-lite"/>
    </source>
</evidence>
<keyword evidence="3" id="KW-1185">Reference proteome</keyword>
<dbReference type="AlphaFoldDB" id="A0AAD7KB73"/>
<feature type="compositionally biased region" description="Basic residues" evidence="1">
    <location>
        <begin position="72"/>
        <end position="83"/>
    </location>
</feature>
<evidence type="ECO:0000313" key="2">
    <source>
        <dbReference type="EMBL" id="KAJ7781788.1"/>
    </source>
</evidence>
<name>A0AAD7KB73_9AGAR</name>